<dbReference type="AlphaFoldDB" id="A0A7X6KSR4"/>
<proteinExistence type="predicted"/>
<keyword evidence="3" id="KW-1185">Reference proteome</keyword>
<name>A0A7X6KSR4_9CELL</name>
<dbReference type="Proteomes" id="UP000581206">
    <property type="component" value="Unassembled WGS sequence"/>
</dbReference>
<sequence>MWPVPRRLLPAALTAVLLLLTGCSGADWSVPHDGPLAEGALADGFLEPGHTPTPEATVLPEPGSWDAITPVPGYRVVLLTRGDDPATSTLAEAVRDWARDEQVDLRTVEPETPADLVPGIAEAVGMGADLIVSVGDDLVDPLAVVSPNHLDQQFLVVGAEIAEPTANVTAVDWTGAAYRGEGLGAASDHDPATFTPERSARAIRAGVGAVLGGLTGIVVWID</sequence>
<keyword evidence="1" id="KW-0732">Signal</keyword>
<organism evidence="2 3">
    <name type="scientific">Cellulomonas denverensis</name>
    <dbReference type="NCBI Taxonomy" id="264297"/>
    <lineage>
        <taxon>Bacteria</taxon>
        <taxon>Bacillati</taxon>
        <taxon>Actinomycetota</taxon>
        <taxon>Actinomycetes</taxon>
        <taxon>Micrococcales</taxon>
        <taxon>Cellulomonadaceae</taxon>
        <taxon>Cellulomonas</taxon>
    </lineage>
</organism>
<dbReference type="PROSITE" id="PS51257">
    <property type="entry name" value="PROKAR_LIPOPROTEIN"/>
    <property type="match status" value="1"/>
</dbReference>
<evidence type="ECO:0000256" key="1">
    <source>
        <dbReference type="SAM" id="SignalP"/>
    </source>
</evidence>
<evidence type="ECO:0000313" key="3">
    <source>
        <dbReference type="Proteomes" id="UP000581206"/>
    </source>
</evidence>
<protein>
    <submittedName>
        <fullName evidence="2">BMP family ABC transporter substrate-binding protein</fullName>
    </submittedName>
</protein>
<comment type="caution">
    <text evidence="2">The sequence shown here is derived from an EMBL/GenBank/DDBJ whole genome shotgun (WGS) entry which is preliminary data.</text>
</comment>
<feature type="chain" id="PRO_5031381143" evidence="1">
    <location>
        <begin position="27"/>
        <end position="222"/>
    </location>
</feature>
<accession>A0A7X6KSR4</accession>
<feature type="signal peptide" evidence="1">
    <location>
        <begin position="1"/>
        <end position="26"/>
    </location>
</feature>
<reference evidence="2 3" key="1">
    <citation type="submission" date="2020-04" db="EMBL/GenBank/DDBJ databases">
        <title>MicrobeNet Type strains.</title>
        <authorList>
            <person name="Nicholson A.C."/>
        </authorList>
    </citation>
    <scope>NUCLEOTIDE SEQUENCE [LARGE SCALE GENOMIC DNA]</scope>
    <source>
        <strain evidence="2 3">ATCC BAA-788</strain>
    </source>
</reference>
<evidence type="ECO:0000313" key="2">
    <source>
        <dbReference type="EMBL" id="NKY21468.1"/>
    </source>
</evidence>
<gene>
    <name evidence="2" type="ORF">HGA03_02175</name>
</gene>
<dbReference type="Gene3D" id="3.40.50.2300">
    <property type="match status" value="1"/>
</dbReference>
<dbReference type="EMBL" id="JAAXOX010000001">
    <property type="protein sequence ID" value="NKY21468.1"/>
    <property type="molecule type" value="Genomic_DNA"/>
</dbReference>